<feature type="domain" description="HTH marR-type" evidence="4">
    <location>
        <begin position="14"/>
        <end position="148"/>
    </location>
</feature>
<keyword evidence="3" id="KW-0804">Transcription</keyword>
<evidence type="ECO:0000313" key="6">
    <source>
        <dbReference type="Proteomes" id="UP000251956"/>
    </source>
</evidence>
<sequence>MVAGPTSTGPGKDRLRLWIRLLRASRTIEAELRERLKKEFDTTLPRFDVMAALYRVPEGMLMSDLSRFLLVSNGNVTGIVDRLVSEGLVTRARRNGDRRTSMVRLTEEGTRSFATIAAVHEGWVSELLGGVSDDEARQLAGMLKSFRSNWEGRE</sequence>
<dbReference type="SUPFAM" id="SSF46785">
    <property type="entry name" value="Winged helix' DNA-binding domain"/>
    <property type="match status" value="1"/>
</dbReference>
<evidence type="ECO:0000313" key="5">
    <source>
        <dbReference type="EMBL" id="RAZ76080.1"/>
    </source>
</evidence>
<dbReference type="InterPro" id="IPR023187">
    <property type="entry name" value="Tscrpt_reg_MarR-type_CS"/>
</dbReference>
<dbReference type="RefSeq" id="WP_112128099.1">
    <property type="nucleotide sequence ID" value="NZ_QMBQ01000004.1"/>
</dbReference>
<proteinExistence type="predicted"/>
<evidence type="ECO:0000256" key="3">
    <source>
        <dbReference type="ARBA" id="ARBA00023163"/>
    </source>
</evidence>
<dbReference type="PRINTS" id="PR00598">
    <property type="entry name" value="HTHMARR"/>
</dbReference>
<dbReference type="GO" id="GO:0003700">
    <property type="term" value="F:DNA-binding transcription factor activity"/>
    <property type="evidence" value="ECO:0007669"/>
    <property type="project" value="InterPro"/>
</dbReference>
<keyword evidence="2" id="KW-0238">DNA-binding</keyword>
<keyword evidence="6" id="KW-1185">Reference proteome</keyword>
<dbReference type="SMART" id="SM00347">
    <property type="entry name" value="HTH_MARR"/>
    <property type="match status" value="1"/>
</dbReference>
<keyword evidence="1" id="KW-0805">Transcription regulation</keyword>
<dbReference type="AlphaFoldDB" id="A0A330GV06"/>
<evidence type="ECO:0000256" key="2">
    <source>
        <dbReference type="ARBA" id="ARBA00023125"/>
    </source>
</evidence>
<dbReference type="OrthoDB" id="7063965at2"/>
<dbReference type="InterPro" id="IPR036390">
    <property type="entry name" value="WH_DNA-bd_sf"/>
</dbReference>
<dbReference type="Proteomes" id="UP000251956">
    <property type="component" value="Unassembled WGS sequence"/>
</dbReference>
<dbReference type="PROSITE" id="PS01117">
    <property type="entry name" value="HTH_MARR_1"/>
    <property type="match status" value="1"/>
</dbReference>
<dbReference type="PROSITE" id="PS50995">
    <property type="entry name" value="HTH_MARR_2"/>
    <property type="match status" value="1"/>
</dbReference>
<reference evidence="5 6" key="2">
    <citation type="submission" date="2018-07" db="EMBL/GenBank/DDBJ databases">
        <title>Diversity of Mesorhizobium strains in Brazil.</title>
        <authorList>
            <person name="Helene L.C.F."/>
            <person name="Dall'Agnol R."/>
            <person name="Delamuta J.R.M."/>
            <person name="Hungria M."/>
        </authorList>
    </citation>
    <scope>NUCLEOTIDE SEQUENCE [LARGE SCALE GENOMIC DNA]</scope>
    <source>
        <strain evidence="5 6">CNPSo 3140</strain>
    </source>
</reference>
<protein>
    <submittedName>
        <fullName evidence="5">MarR family transcriptional regulator</fullName>
    </submittedName>
</protein>
<dbReference type="InterPro" id="IPR039422">
    <property type="entry name" value="MarR/SlyA-like"/>
</dbReference>
<dbReference type="InterPro" id="IPR000835">
    <property type="entry name" value="HTH_MarR-typ"/>
</dbReference>
<dbReference type="GO" id="GO:0003677">
    <property type="term" value="F:DNA binding"/>
    <property type="evidence" value="ECO:0007669"/>
    <property type="project" value="UniProtKB-KW"/>
</dbReference>
<dbReference type="Pfam" id="PF12802">
    <property type="entry name" value="MarR_2"/>
    <property type="match status" value="1"/>
</dbReference>
<dbReference type="PANTHER" id="PTHR33164">
    <property type="entry name" value="TRANSCRIPTIONAL REGULATOR, MARR FAMILY"/>
    <property type="match status" value="1"/>
</dbReference>
<evidence type="ECO:0000256" key="1">
    <source>
        <dbReference type="ARBA" id="ARBA00023015"/>
    </source>
</evidence>
<evidence type="ECO:0000259" key="4">
    <source>
        <dbReference type="PROSITE" id="PS50995"/>
    </source>
</evidence>
<dbReference type="GO" id="GO:0006950">
    <property type="term" value="P:response to stress"/>
    <property type="evidence" value="ECO:0007669"/>
    <property type="project" value="TreeGrafter"/>
</dbReference>
<organism evidence="5 6">
    <name type="scientific">Mesorhizobium atlanticum</name>
    <dbReference type="NCBI Taxonomy" id="2233532"/>
    <lineage>
        <taxon>Bacteria</taxon>
        <taxon>Pseudomonadati</taxon>
        <taxon>Pseudomonadota</taxon>
        <taxon>Alphaproteobacteria</taxon>
        <taxon>Hyphomicrobiales</taxon>
        <taxon>Phyllobacteriaceae</taxon>
        <taxon>Mesorhizobium</taxon>
    </lineage>
</organism>
<dbReference type="EMBL" id="QMBQ01000004">
    <property type="protein sequence ID" value="RAZ76080.1"/>
    <property type="molecule type" value="Genomic_DNA"/>
</dbReference>
<accession>A0A330GV06</accession>
<reference evidence="6" key="1">
    <citation type="submission" date="2018-06" db="EMBL/GenBank/DDBJ databases">
        <authorList>
            <person name="Helene L.C."/>
            <person name="Dall'Agnol R."/>
            <person name="Delamuta J.R."/>
            <person name="Hungria M."/>
        </authorList>
    </citation>
    <scope>NUCLEOTIDE SEQUENCE [LARGE SCALE GENOMIC DNA]</scope>
    <source>
        <strain evidence="6">CNPSo 3140</strain>
    </source>
</reference>
<name>A0A330GV06_9HYPH</name>
<comment type="caution">
    <text evidence="5">The sequence shown here is derived from an EMBL/GenBank/DDBJ whole genome shotgun (WGS) entry which is preliminary data.</text>
</comment>
<gene>
    <name evidence="5" type="ORF">DPM35_15270</name>
</gene>
<dbReference type="InterPro" id="IPR036388">
    <property type="entry name" value="WH-like_DNA-bd_sf"/>
</dbReference>
<dbReference type="PANTHER" id="PTHR33164:SF43">
    <property type="entry name" value="HTH-TYPE TRANSCRIPTIONAL REPRESSOR YETL"/>
    <property type="match status" value="1"/>
</dbReference>
<dbReference type="Gene3D" id="1.10.10.10">
    <property type="entry name" value="Winged helix-like DNA-binding domain superfamily/Winged helix DNA-binding domain"/>
    <property type="match status" value="1"/>
</dbReference>